<organism evidence="1 2">
    <name type="scientific">Streptomyces paromomycinus</name>
    <name type="common">Streptomyces rimosus subsp. paromomycinus</name>
    <dbReference type="NCBI Taxonomy" id="92743"/>
    <lineage>
        <taxon>Bacteria</taxon>
        <taxon>Bacillati</taxon>
        <taxon>Actinomycetota</taxon>
        <taxon>Actinomycetes</taxon>
        <taxon>Kitasatosporales</taxon>
        <taxon>Streptomycetaceae</taxon>
        <taxon>Streptomyces</taxon>
    </lineage>
</organism>
<dbReference type="EMBL" id="BHZD01000001">
    <property type="protein sequence ID" value="GCD48116.1"/>
    <property type="molecule type" value="Genomic_DNA"/>
</dbReference>
<name>A0A401WFL4_STREY</name>
<evidence type="ECO:0000313" key="2">
    <source>
        <dbReference type="Proteomes" id="UP000286746"/>
    </source>
</evidence>
<dbReference type="AlphaFoldDB" id="A0A401WFL4"/>
<dbReference type="SUPFAM" id="SSF55729">
    <property type="entry name" value="Acyl-CoA N-acyltransferases (Nat)"/>
    <property type="match status" value="1"/>
</dbReference>
<dbReference type="RefSeq" id="WP_125058092.1">
    <property type="nucleotide sequence ID" value="NZ_BHZD01000001.1"/>
</dbReference>
<proteinExistence type="predicted"/>
<comment type="caution">
    <text evidence="1">The sequence shown here is derived from an EMBL/GenBank/DDBJ whole genome shotgun (WGS) entry which is preliminary data.</text>
</comment>
<evidence type="ECO:0000313" key="1">
    <source>
        <dbReference type="EMBL" id="GCD48116.1"/>
    </source>
</evidence>
<accession>A0A401WFL4</accession>
<sequence length="356" mass="38687">MPRTEISAHFDAARWGRLHPGSAVQSACWIDIMLSRLPGKPLMVLHEDDDGAALGFVGAVVGEPGAYEAYNPWTILRADPEVFPAAHADGPVAPQLGGAAEDMLPSVVLSAPGYLGDPVGPAGRRPDAVRDCLSAVLDHARDAGLATVCVLYSTPEGAAVLDLVTTELGGASFDLTSRSVLEIGWADWDGYHSGPRNRRRAEILRQLRRLAEAGGEVVREDPRPRFDEVVAARCCLLRHYGQPADEESERRRLHALIEAFGDDLVLYSVVREGRLLAHALFVAQDRVLQNIYAGTTEEGRATPYAHLAATYYAPLMYVTSKEFDRIDYGVGHETTKRLRGCLVVPLRGHLLPVGGR</sequence>
<protein>
    <submittedName>
        <fullName evidence="1">Uncharacterized protein</fullName>
    </submittedName>
</protein>
<gene>
    <name evidence="1" type="ORF">GKJPGBOP_07912</name>
</gene>
<dbReference type="InterPro" id="IPR016181">
    <property type="entry name" value="Acyl_CoA_acyltransferase"/>
</dbReference>
<dbReference type="Proteomes" id="UP000286746">
    <property type="component" value="Unassembled WGS sequence"/>
</dbReference>
<reference evidence="1 2" key="1">
    <citation type="submission" date="2018-11" db="EMBL/GenBank/DDBJ databases">
        <title>Whole genome sequence of Streptomyces paromomycinus NBRC 15454(T).</title>
        <authorList>
            <person name="Komaki H."/>
            <person name="Tamura T."/>
        </authorList>
    </citation>
    <scope>NUCLEOTIDE SEQUENCE [LARGE SCALE GENOMIC DNA]</scope>
    <source>
        <strain evidence="1 2">NBRC 15454</strain>
    </source>
</reference>
<keyword evidence="2" id="KW-1185">Reference proteome</keyword>